<organism evidence="1 2">
    <name type="scientific">Somion occarium</name>
    <dbReference type="NCBI Taxonomy" id="3059160"/>
    <lineage>
        <taxon>Eukaryota</taxon>
        <taxon>Fungi</taxon>
        <taxon>Dikarya</taxon>
        <taxon>Basidiomycota</taxon>
        <taxon>Agaricomycotina</taxon>
        <taxon>Agaricomycetes</taxon>
        <taxon>Polyporales</taxon>
        <taxon>Cerrenaceae</taxon>
        <taxon>Somion</taxon>
    </lineage>
</organism>
<gene>
    <name evidence="1" type="ORF">GFSPODELE1_LOCUS6895</name>
</gene>
<dbReference type="Proteomes" id="UP001497453">
    <property type="component" value="Chromosome 5"/>
</dbReference>
<evidence type="ECO:0000313" key="1">
    <source>
        <dbReference type="EMBL" id="CAL1708542.1"/>
    </source>
</evidence>
<proteinExistence type="predicted"/>
<dbReference type="EMBL" id="OZ037948">
    <property type="protein sequence ID" value="CAL1708542.1"/>
    <property type="molecule type" value="Genomic_DNA"/>
</dbReference>
<evidence type="ECO:0000313" key="2">
    <source>
        <dbReference type="Proteomes" id="UP001497453"/>
    </source>
</evidence>
<keyword evidence="2" id="KW-1185">Reference proteome</keyword>
<sequence>MASAEIDQPNMHCFPASPSYLFYRKIGRAFLPHTLATLTDEATEQQINASKLQHSTLYPSPRDLAFVTLRTKHQTLASRGRRHTFFLQGPRVPALQTANSSSTSKSVRRSRQTLGQALDKALYFPVHAV</sequence>
<reference evidence="2" key="1">
    <citation type="submission" date="2024-04" db="EMBL/GenBank/DDBJ databases">
        <authorList>
            <person name="Shaw F."/>
            <person name="Minotto A."/>
        </authorList>
    </citation>
    <scope>NUCLEOTIDE SEQUENCE [LARGE SCALE GENOMIC DNA]</scope>
</reference>
<name>A0ABP1DL29_9APHY</name>
<protein>
    <submittedName>
        <fullName evidence="1">Uncharacterized protein</fullName>
    </submittedName>
</protein>
<accession>A0ABP1DL29</accession>